<accession>A0A4Q7MZI9</accession>
<reference evidence="3 4" key="1">
    <citation type="submission" date="2019-02" db="EMBL/GenBank/DDBJ databases">
        <title>Genomic Encyclopedia of Type Strains, Phase IV (KMG-IV): sequencing the most valuable type-strain genomes for metagenomic binning, comparative biology and taxonomic classification.</title>
        <authorList>
            <person name="Goeker M."/>
        </authorList>
    </citation>
    <scope>NUCLEOTIDE SEQUENCE [LARGE SCALE GENOMIC DNA]</scope>
    <source>
        <strain evidence="3 4">DSM 16618</strain>
    </source>
</reference>
<evidence type="ECO:0000259" key="1">
    <source>
        <dbReference type="Pfam" id="PF13439"/>
    </source>
</evidence>
<comment type="caution">
    <text evidence="3">The sequence shown here is derived from an EMBL/GenBank/DDBJ whole genome shotgun (WGS) entry which is preliminary data.</text>
</comment>
<name>A0A4Q7MZI9_9BURK</name>
<dbReference type="OrthoDB" id="9775208at2"/>
<evidence type="ECO:0000313" key="4">
    <source>
        <dbReference type="Proteomes" id="UP000292039"/>
    </source>
</evidence>
<dbReference type="GO" id="GO:0016757">
    <property type="term" value="F:glycosyltransferase activity"/>
    <property type="evidence" value="ECO:0007669"/>
    <property type="project" value="TreeGrafter"/>
</dbReference>
<dbReference type="EMBL" id="SGWZ01000001">
    <property type="protein sequence ID" value="RZS73610.1"/>
    <property type="molecule type" value="Genomic_DNA"/>
</dbReference>
<organism evidence="3 4">
    <name type="scientific">Kerstersia gyiorum</name>
    <dbReference type="NCBI Taxonomy" id="206506"/>
    <lineage>
        <taxon>Bacteria</taxon>
        <taxon>Pseudomonadati</taxon>
        <taxon>Pseudomonadota</taxon>
        <taxon>Betaproteobacteria</taxon>
        <taxon>Burkholderiales</taxon>
        <taxon>Alcaligenaceae</taxon>
        <taxon>Kerstersia</taxon>
    </lineage>
</organism>
<feature type="domain" description="Glycosyltransferase subfamily 4-like N-terminal" evidence="1">
    <location>
        <begin position="31"/>
        <end position="193"/>
    </location>
</feature>
<dbReference type="PANTHER" id="PTHR12526">
    <property type="entry name" value="GLYCOSYLTRANSFERASE"/>
    <property type="match status" value="1"/>
</dbReference>
<protein>
    <submittedName>
        <fullName evidence="3">Glycosyltransferase involved in cell wall biosynthesis</fullName>
    </submittedName>
</protein>
<dbReference type="Pfam" id="PF13692">
    <property type="entry name" value="Glyco_trans_1_4"/>
    <property type="match status" value="2"/>
</dbReference>
<gene>
    <name evidence="3" type="ORF">EV679_0808</name>
</gene>
<evidence type="ECO:0000313" key="3">
    <source>
        <dbReference type="EMBL" id="RZS73610.1"/>
    </source>
</evidence>
<dbReference type="SUPFAM" id="SSF53756">
    <property type="entry name" value="UDP-Glycosyltransferase/glycogen phosphorylase"/>
    <property type="match status" value="2"/>
</dbReference>
<dbReference type="Gene3D" id="3.40.50.2000">
    <property type="entry name" value="Glycogen Phosphorylase B"/>
    <property type="match status" value="4"/>
</dbReference>
<feature type="domain" description="Glycosyltransferase subfamily 4-like N-terminal" evidence="2">
    <location>
        <begin position="416"/>
        <end position="564"/>
    </location>
</feature>
<dbReference type="Pfam" id="PF13477">
    <property type="entry name" value="Glyco_trans_4_2"/>
    <property type="match status" value="1"/>
</dbReference>
<dbReference type="PANTHER" id="PTHR12526:SF636">
    <property type="entry name" value="BLL3647 PROTEIN"/>
    <property type="match status" value="1"/>
</dbReference>
<dbReference type="Proteomes" id="UP000292039">
    <property type="component" value="Unassembled WGS sequence"/>
</dbReference>
<dbReference type="InterPro" id="IPR028098">
    <property type="entry name" value="Glyco_trans_4-like_N"/>
</dbReference>
<dbReference type="CDD" id="cd03808">
    <property type="entry name" value="GT4_CapM-like"/>
    <property type="match status" value="1"/>
</dbReference>
<evidence type="ECO:0000259" key="2">
    <source>
        <dbReference type="Pfam" id="PF13477"/>
    </source>
</evidence>
<sequence>MSERSEGATVHGAAADGKLRVTHIIGGLGQGGAEAVLLRLVAASASRCQHTVISLSDEGVYGAPLREAGAEVIALGASRGGGMWRAFRQLRQLLRNLRPDAVQTWMYHGNVIGGLAARSVGLNNVAWGIRNAGVSLEKSSRLARLTFRLGAWCSGWLPRLIVCCAQDARVRHEQAGYVAEKLVTVPNGYDLARFTRDPAGRERLRREWKVDADTWLFGCVARWDPLKDHTNLLEAFARLRRDHPEAPLRCVLVGRDMDAANTALASLLQRLQLTDSVILAGPSQDIPAVMSALDTHVLSSLAEGFPNVVAEAMACGTLVVATDVGDAADIVGDAGWIVPARDADALAQGMAQAWQTDGEGRAERGRASVTARFGLERMAQRYEAIWEGLRARLGLSALRCQALGQPVPARRPRRLMYVVNNPAFFLSHRLPLAQAALANGDEVHLATMPGTSVSEVLSHGLVHHSLPMTRSGGNPLQELRTLWSLWRLFLRVRPDVVHLVTIKPVLYGGIAARFAGVPGVVAAISGLGFLFTGQASQRSWMRRVALQLYRWALGHRNSRVIFQNEEDRDALLRAGAVRPEQVVMIRGSGVDLDRYPALPEPPAPVRVVMAARLLRDKGVEEYVAAARQSKAAGGTVQWLLAGQPDPGNPASATETDVAAWRAEGAVEVLGERHDIAALYASAHIVALPSYREGLPKSLVEAAACGRAVVTTDVAGCRDAITPGVTGVLVPVRDAGALMQAVQALAADDARRQEMGRQGRLLAQAEFDIRKVIQAHLAIYDAVSPRRLVTPAA</sequence>
<dbReference type="Pfam" id="PF13439">
    <property type="entry name" value="Glyco_transf_4"/>
    <property type="match status" value="1"/>
</dbReference>
<dbReference type="AlphaFoldDB" id="A0A4Q7MZI9"/>
<proteinExistence type="predicted"/>
<keyword evidence="3" id="KW-0808">Transferase</keyword>